<keyword evidence="3 6" id="KW-0645">Protease</keyword>
<evidence type="ECO:0000313" key="9">
    <source>
        <dbReference type="Proteomes" id="UP001050975"/>
    </source>
</evidence>
<dbReference type="GO" id="GO:0004176">
    <property type="term" value="F:ATP-dependent peptidase activity"/>
    <property type="evidence" value="ECO:0007669"/>
    <property type="project" value="InterPro"/>
</dbReference>
<evidence type="ECO:0000256" key="6">
    <source>
        <dbReference type="HAMAP-Rule" id="MF_00444"/>
    </source>
</evidence>
<comment type="caution">
    <text evidence="8">The sequence shown here is derived from an EMBL/GenBank/DDBJ whole genome shotgun (WGS) entry which is preliminary data.</text>
</comment>
<reference evidence="8" key="1">
    <citation type="submission" date="2019-10" db="EMBL/GenBank/DDBJ databases">
        <title>Draft genome sequece of Microseira wollei NIES-4236.</title>
        <authorList>
            <person name="Yamaguchi H."/>
            <person name="Suzuki S."/>
            <person name="Kawachi M."/>
        </authorList>
    </citation>
    <scope>NUCLEOTIDE SEQUENCE</scope>
    <source>
        <strain evidence="8">NIES-4236</strain>
    </source>
</reference>
<comment type="function">
    <text evidence="6">Cleaves peptides in various proteins in a process that requires ATP hydrolysis. Has a chymotrypsin-like activity. Plays a major role in the degradation of misfolded proteins.</text>
</comment>
<name>A0AAV3X5P0_9CYAN</name>
<evidence type="ECO:0000256" key="3">
    <source>
        <dbReference type="ARBA" id="ARBA00022670"/>
    </source>
</evidence>
<evidence type="ECO:0000313" key="8">
    <source>
        <dbReference type="EMBL" id="GET37428.1"/>
    </source>
</evidence>
<dbReference type="GO" id="GO:0006515">
    <property type="term" value="P:protein quality control for misfolded or incompletely synthesized proteins"/>
    <property type="evidence" value="ECO:0007669"/>
    <property type="project" value="TreeGrafter"/>
</dbReference>
<keyword evidence="5 6" id="KW-0720">Serine protease</keyword>
<dbReference type="GO" id="GO:0005737">
    <property type="term" value="C:cytoplasm"/>
    <property type="evidence" value="ECO:0007669"/>
    <property type="project" value="UniProtKB-SubCell"/>
</dbReference>
<dbReference type="InterPro" id="IPR001907">
    <property type="entry name" value="ClpP"/>
</dbReference>
<dbReference type="HAMAP" id="MF_00444">
    <property type="entry name" value="ClpP"/>
    <property type="match status" value="1"/>
</dbReference>
<dbReference type="CDD" id="cd07017">
    <property type="entry name" value="S14_ClpP_2"/>
    <property type="match status" value="1"/>
</dbReference>
<dbReference type="Pfam" id="PF00574">
    <property type="entry name" value="CLP_protease"/>
    <property type="match status" value="1"/>
</dbReference>
<dbReference type="InterPro" id="IPR023562">
    <property type="entry name" value="ClpP/TepA"/>
</dbReference>
<evidence type="ECO:0000256" key="1">
    <source>
        <dbReference type="ARBA" id="ARBA00007039"/>
    </source>
</evidence>
<dbReference type="PANTHER" id="PTHR10381">
    <property type="entry name" value="ATP-DEPENDENT CLP PROTEASE PROTEOLYTIC SUBUNIT"/>
    <property type="match status" value="1"/>
</dbReference>
<dbReference type="PRINTS" id="PR00127">
    <property type="entry name" value="CLPPROTEASEP"/>
</dbReference>
<dbReference type="EMBL" id="BLAY01000028">
    <property type="protein sequence ID" value="GET37428.1"/>
    <property type="molecule type" value="Genomic_DNA"/>
</dbReference>
<evidence type="ECO:0000256" key="5">
    <source>
        <dbReference type="ARBA" id="ARBA00022825"/>
    </source>
</evidence>
<gene>
    <name evidence="6" type="primary">clpP</name>
    <name evidence="8" type="ORF">MiSe_21810</name>
</gene>
<dbReference type="GO" id="GO:0009368">
    <property type="term" value="C:endopeptidase Clp complex"/>
    <property type="evidence" value="ECO:0007669"/>
    <property type="project" value="TreeGrafter"/>
</dbReference>
<evidence type="ECO:0000256" key="7">
    <source>
        <dbReference type="RuleBase" id="RU003567"/>
    </source>
</evidence>
<keyword evidence="2 6" id="KW-0963">Cytoplasm</keyword>
<keyword evidence="4 6" id="KW-0378">Hydrolase</keyword>
<dbReference type="InterPro" id="IPR029045">
    <property type="entry name" value="ClpP/crotonase-like_dom_sf"/>
</dbReference>
<dbReference type="SUPFAM" id="SSF52096">
    <property type="entry name" value="ClpP/crotonase"/>
    <property type="match status" value="1"/>
</dbReference>
<evidence type="ECO:0000256" key="4">
    <source>
        <dbReference type="ARBA" id="ARBA00022801"/>
    </source>
</evidence>
<dbReference type="RefSeq" id="WP_226578874.1">
    <property type="nucleotide sequence ID" value="NZ_BLAY01000028.1"/>
</dbReference>
<accession>A0AAV3X5P0</accession>
<dbReference type="Proteomes" id="UP001050975">
    <property type="component" value="Unassembled WGS sequence"/>
</dbReference>
<dbReference type="GO" id="GO:0004252">
    <property type="term" value="F:serine-type endopeptidase activity"/>
    <property type="evidence" value="ECO:0007669"/>
    <property type="project" value="UniProtKB-UniRule"/>
</dbReference>
<dbReference type="AlphaFoldDB" id="A0AAV3X5P0"/>
<comment type="subcellular location">
    <subcellularLocation>
        <location evidence="6">Cytoplasm</location>
    </subcellularLocation>
</comment>
<dbReference type="EC" id="3.4.21.92" evidence="6"/>
<sequence>MPVNAALRVPYNIPGSNYWQWVNIYTRLSQERILFLNQPLTTDMANSLITAMLYLDSDDQTKPIYLYINSVGDPVLAGMTNETVGMMSITSGLAIYDSMQHIKSEVVTICLGQAVSMAAFILSSGTKGKRVSLPHASIALTQFRSRTQGQATDIQINAKEVLDKKAVVLDILAQNTGQSVEKIAKDSERIFYMTPQEAKEYGLIDRVLQSTKELSNPVPALT</sequence>
<dbReference type="Gene3D" id="3.90.226.10">
    <property type="entry name" value="2-enoyl-CoA Hydratase, Chain A, domain 1"/>
    <property type="match status" value="1"/>
</dbReference>
<comment type="similarity">
    <text evidence="1 6 7">Belongs to the peptidase S14 family.</text>
</comment>
<organism evidence="8 9">
    <name type="scientific">Microseira wollei NIES-4236</name>
    <dbReference type="NCBI Taxonomy" id="2530354"/>
    <lineage>
        <taxon>Bacteria</taxon>
        <taxon>Bacillati</taxon>
        <taxon>Cyanobacteriota</taxon>
        <taxon>Cyanophyceae</taxon>
        <taxon>Oscillatoriophycideae</taxon>
        <taxon>Aerosakkonematales</taxon>
        <taxon>Aerosakkonemataceae</taxon>
        <taxon>Microseira</taxon>
    </lineage>
</organism>
<dbReference type="GO" id="GO:0051117">
    <property type="term" value="F:ATPase binding"/>
    <property type="evidence" value="ECO:0007669"/>
    <property type="project" value="TreeGrafter"/>
</dbReference>
<comment type="subunit">
    <text evidence="6">Fourteen ClpP subunits assemble into 2 heptameric rings which stack back to back to give a disk-like structure with a central cavity, resembling the structure of eukaryotic proteasomes.</text>
</comment>
<dbReference type="PANTHER" id="PTHR10381:SF70">
    <property type="entry name" value="ATP-DEPENDENT CLP PROTEASE PROTEOLYTIC SUBUNIT"/>
    <property type="match status" value="1"/>
</dbReference>
<proteinExistence type="inferred from homology"/>
<protein>
    <recommendedName>
        <fullName evidence="6 7">ATP-dependent Clp protease proteolytic subunit</fullName>
        <ecNumber evidence="6">3.4.21.92</ecNumber>
    </recommendedName>
    <alternativeName>
        <fullName evidence="6">Endopeptidase Clp</fullName>
    </alternativeName>
</protein>
<comment type="caution">
    <text evidence="6">Lacks conserved residue(s) required for the propagation of feature annotation.</text>
</comment>
<comment type="catalytic activity">
    <reaction evidence="6">
        <text>Hydrolysis of proteins to small peptides in the presence of ATP and magnesium. alpha-casein is the usual test substrate. In the absence of ATP, only oligopeptides shorter than five residues are hydrolyzed (such as succinyl-Leu-Tyr-|-NHMec, and Leu-Tyr-Leu-|-Tyr-Trp, in which cleavage of the -Tyr-|-Leu- and -Tyr-|-Trp bonds also occurs).</text>
        <dbReference type="EC" id="3.4.21.92"/>
    </reaction>
</comment>
<evidence type="ECO:0000256" key="2">
    <source>
        <dbReference type="ARBA" id="ARBA00022490"/>
    </source>
</evidence>
<feature type="active site" description="Nucleophile" evidence="6">
    <location>
        <position position="116"/>
    </location>
</feature>
<keyword evidence="9" id="KW-1185">Reference proteome</keyword>